<evidence type="ECO:0000256" key="1">
    <source>
        <dbReference type="SAM" id="Phobius"/>
    </source>
</evidence>
<feature type="chain" id="PRO_5047246775" description="Transmembrane protein" evidence="2">
    <location>
        <begin position="17"/>
        <end position="161"/>
    </location>
</feature>
<keyword evidence="1" id="KW-0812">Transmembrane</keyword>
<dbReference type="GeneID" id="92043544"/>
<keyword evidence="4" id="KW-1185">Reference proteome</keyword>
<evidence type="ECO:0000313" key="4">
    <source>
        <dbReference type="Proteomes" id="UP001433268"/>
    </source>
</evidence>
<accession>A0ABR1WN00</accession>
<evidence type="ECO:0000256" key="2">
    <source>
        <dbReference type="SAM" id="SignalP"/>
    </source>
</evidence>
<protein>
    <recommendedName>
        <fullName evidence="5">Transmembrane protein</fullName>
    </recommendedName>
</protein>
<keyword evidence="2" id="KW-0732">Signal</keyword>
<gene>
    <name evidence="3" type="ORF">PG997_006169</name>
</gene>
<dbReference type="Proteomes" id="UP001433268">
    <property type="component" value="Unassembled WGS sequence"/>
</dbReference>
<keyword evidence="1" id="KW-0472">Membrane</keyword>
<organism evidence="3 4">
    <name type="scientific">Apiospora hydei</name>
    <dbReference type="NCBI Taxonomy" id="1337664"/>
    <lineage>
        <taxon>Eukaryota</taxon>
        <taxon>Fungi</taxon>
        <taxon>Dikarya</taxon>
        <taxon>Ascomycota</taxon>
        <taxon>Pezizomycotina</taxon>
        <taxon>Sordariomycetes</taxon>
        <taxon>Xylariomycetidae</taxon>
        <taxon>Amphisphaeriales</taxon>
        <taxon>Apiosporaceae</taxon>
        <taxon>Apiospora</taxon>
    </lineage>
</organism>
<reference evidence="3 4" key="1">
    <citation type="submission" date="2023-01" db="EMBL/GenBank/DDBJ databases">
        <title>Analysis of 21 Apiospora genomes using comparative genomics revels a genus with tremendous synthesis potential of carbohydrate active enzymes and secondary metabolites.</title>
        <authorList>
            <person name="Sorensen T."/>
        </authorList>
    </citation>
    <scope>NUCLEOTIDE SEQUENCE [LARGE SCALE GENOMIC DNA]</scope>
    <source>
        <strain evidence="3 4">CBS 114990</strain>
    </source>
</reference>
<proteinExistence type="predicted"/>
<name>A0ABR1WN00_9PEZI</name>
<evidence type="ECO:0008006" key="5">
    <source>
        <dbReference type="Google" id="ProtNLM"/>
    </source>
</evidence>
<comment type="caution">
    <text evidence="3">The sequence shown here is derived from an EMBL/GenBank/DDBJ whole genome shotgun (WGS) entry which is preliminary data.</text>
</comment>
<sequence length="161" mass="17559">MSVVGLLPVTTHLAWANSASGYAVSNVQKYRWVTVVEMDSVDIGIWTADASGPGHERASTEYGTHISIPHLALVLWTNKNRPRFNVHAAAFFSICVFGSAIGVAVSAVIFQISLRKKLENIPQFAGVDEKYSRDATLIAEVMKDLDAGSTLRSLMIRSQSH</sequence>
<dbReference type="EMBL" id="JAQQWN010000005">
    <property type="protein sequence ID" value="KAK8084898.1"/>
    <property type="molecule type" value="Genomic_DNA"/>
</dbReference>
<dbReference type="RefSeq" id="XP_066669407.1">
    <property type="nucleotide sequence ID" value="XM_066810484.1"/>
</dbReference>
<evidence type="ECO:0000313" key="3">
    <source>
        <dbReference type="EMBL" id="KAK8084898.1"/>
    </source>
</evidence>
<keyword evidence="1" id="KW-1133">Transmembrane helix</keyword>
<feature type="signal peptide" evidence="2">
    <location>
        <begin position="1"/>
        <end position="16"/>
    </location>
</feature>
<feature type="transmembrane region" description="Helical" evidence="1">
    <location>
        <begin position="88"/>
        <end position="110"/>
    </location>
</feature>